<dbReference type="OrthoDB" id="6555293at2"/>
<reference evidence="6 8" key="1">
    <citation type="submission" date="2018-06" db="EMBL/GenBank/DDBJ databases">
        <authorList>
            <consortium name="Pathogen Informatics"/>
            <person name="Doyle S."/>
        </authorList>
    </citation>
    <scope>NUCLEOTIDE SEQUENCE [LARGE SCALE GENOMIC DNA]</scope>
    <source>
        <strain evidence="6 8">NCTC11159</strain>
    </source>
</reference>
<dbReference type="GO" id="GO:0003677">
    <property type="term" value="F:DNA binding"/>
    <property type="evidence" value="ECO:0007669"/>
    <property type="project" value="UniProtKB-KW"/>
</dbReference>
<dbReference type="Gene3D" id="1.10.10.10">
    <property type="entry name" value="Winged helix-like DNA-binding domain superfamily/Winged helix DNA-binding domain"/>
    <property type="match status" value="1"/>
</dbReference>
<evidence type="ECO:0000256" key="1">
    <source>
        <dbReference type="ARBA" id="ARBA00009437"/>
    </source>
</evidence>
<accession>A0A377SW11</accession>
<dbReference type="SUPFAM" id="SSF53850">
    <property type="entry name" value="Periplasmic binding protein-like II"/>
    <property type="match status" value="1"/>
</dbReference>
<protein>
    <submittedName>
        <fullName evidence="7">DNA-binding transcriptional LysR family regulator</fullName>
    </submittedName>
    <submittedName>
        <fullName evidence="6">HTH-type transcriptional regulator YofA</fullName>
    </submittedName>
</protein>
<keyword evidence="3 7" id="KW-0238">DNA-binding</keyword>
<gene>
    <name evidence="6" type="primary">yofA_2</name>
    <name evidence="7" type="ORF">EV682_104244</name>
    <name evidence="6" type="ORF">NCTC11159_04150</name>
</gene>
<keyword evidence="2" id="KW-0805">Transcription regulation</keyword>
<dbReference type="Gene3D" id="3.40.190.10">
    <property type="entry name" value="Periplasmic binding protein-like II"/>
    <property type="match status" value="2"/>
</dbReference>
<dbReference type="EMBL" id="SMBT01000004">
    <property type="protein sequence ID" value="TCU88074.1"/>
    <property type="molecule type" value="Genomic_DNA"/>
</dbReference>
<dbReference type="InterPro" id="IPR036388">
    <property type="entry name" value="WH-like_DNA-bd_sf"/>
</dbReference>
<organism evidence="6 8">
    <name type="scientific">Iodobacter fluviatilis</name>
    <dbReference type="NCBI Taxonomy" id="537"/>
    <lineage>
        <taxon>Bacteria</taxon>
        <taxon>Pseudomonadati</taxon>
        <taxon>Pseudomonadota</taxon>
        <taxon>Betaproteobacteria</taxon>
        <taxon>Neisseriales</taxon>
        <taxon>Chitinibacteraceae</taxon>
        <taxon>Iodobacter</taxon>
    </lineage>
</organism>
<dbReference type="PRINTS" id="PR00039">
    <property type="entry name" value="HTHLYSR"/>
</dbReference>
<dbReference type="PANTHER" id="PTHR30579:SF7">
    <property type="entry name" value="HTH-TYPE TRANSCRIPTIONAL REGULATOR LRHA-RELATED"/>
    <property type="match status" value="1"/>
</dbReference>
<dbReference type="Pfam" id="PF03466">
    <property type="entry name" value="LysR_substrate"/>
    <property type="match status" value="1"/>
</dbReference>
<dbReference type="InterPro" id="IPR005119">
    <property type="entry name" value="LysR_subst-bd"/>
</dbReference>
<dbReference type="FunFam" id="1.10.10.10:FF:000001">
    <property type="entry name" value="LysR family transcriptional regulator"/>
    <property type="match status" value="1"/>
</dbReference>
<evidence type="ECO:0000313" key="9">
    <source>
        <dbReference type="Proteomes" id="UP000295794"/>
    </source>
</evidence>
<dbReference type="PROSITE" id="PS50931">
    <property type="entry name" value="HTH_LYSR"/>
    <property type="match status" value="1"/>
</dbReference>
<dbReference type="RefSeq" id="WP_115229769.1">
    <property type="nucleotide sequence ID" value="NZ_CAWOLO010000004.1"/>
</dbReference>
<keyword evidence="4" id="KW-0804">Transcription</keyword>
<name>A0A377SW11_9NEIS</name>
<evidence type="ECO:0000313" key="6">
    <source>
        <dbReference type="EMBL" id="STR45575.1"/>
    </source>
</evidence>
<feature type="domain" description="HTH lysR-type" evidence="5">
    <location>
        <begin position="5"/>
        <end position="62"/>
    </location>
</feature>
<comment type="similarity">
    <text evidence="1">Belongs to the LysR transcriptional regulatory family.</text>
</comment>
<dbReference type="InterPro" id="IPR036390">
    <property type="entry name" value="WH_DNA-bd_sf"/>
</dbReference>
<dbReference type="InterPro" id="IPR050176">
    <property type="entry name" value="LTTR"/>
</dbReference>
<evidence type="ECO:0000313" key="7">
    <source>
        <dbReference type="EMBL" id="TCU88074.1"/>
    </source>
</evidence>
<evidence type="ECO:0000259" key="5">
    <source>
        <dbReference type="PROSITE" id="PS50931"/>
    </source>
</evidence>
<dbReference type="AlphaFoldDB" id="A0A377SW11"/>
<reference evidence="7 9" key="2">
    <citation type="submission" date="2019-03" db="EMBL/GenBank/DDBJ databases">
        <title>Genomic Encyclopedia of Type Strains, Phase IV (KMG-IV): sequencing the most valuable type-strain genomes for metagenomic binning, comparative biology and taxonomic classification.</title>
        <authorList>
            <person name="Goeker M."/>
        </authorList>
    </citation>
    <scope>NUCLEOTIDE SEQUENCE [LARGE SCALE GENOMIC DNA]</scope>
    <source>
        <strain evidence="7 9">DSM 3764</strain>
    </source>
</reference>
<dbReference type="EMBL" id="UGHR01000004">
    <property type="protein sequence ID" value="STR45575.1"/>
    <property type="molecule type" value="Genomic_DNA"/>
</dbReference>
<sequence>MTNDLDTALLRSFVGVVRSGSINRAAILQGKTQPALSQQIQRLEQQLGQTLLLRSPRGIRLSSAGEALLPYAERILSLTDQLSLKPVLQGEQQRSIGLVEDFVSGHLNRVLADFACAHPRLRLRVDVADKQTLFAAFERKELDVLVSMPLTAAATPDQALSLPLNWFAAPGFDLQVASIPLVIFSQPCTWRDRILETLNRANQPWHIVFESSSLAALQAAAEAGLGVTALLADTPPQHSQLITELPPLPDVTIAVYRQQGDTDPINQQLAGLFLRELQRG</sequence>
<dbReference type="Pfam" id="PF00126">
    <property type="entry name" value="HTH_1"/>
    <property type="match status" value="1"/>
</dbReference>
<evidence type="ECO:0000256" key="3">
    <source>
        <dbReference type="ARBA" id="ARBA00023125"/>
    </source>
</evidence>
<dbReference type="InterPro" id="IPR000847">
    <property type="entry name" value="LysR_HTH_N"/>
</dbReference>
<evidence type="ECO:0000256" key="2">
    <source>
        <dbReference type="ARBA" id="ARBA00023015"/>
    </source>
</evidence>
<evidence type="ECO:0000256" key="4">
    <source>
        <dbReference type="ARBA" id="ARBA00023163"/>
    </source>
</evidence>
<dbReference type="PANTHER" id="PTHR30579">
    <property type="entry name" value="TRANSCRIPTIONAL REGULATOR"/>
    <property type="match status" value="1"/>
</dbReference>
<keyword evidence="9" id="KW-1185">Reference proteome</keyword>
<dbReference type="SUPFAM" id="SSF46785">
    <property type="entry name" value="Winged helix' DNA-binding domain"/>
    <property type="match status" value="1"/>
</dbReference>
<proteinExistence type="inferred from homology"/>
<dbReference type="GO" id="GO:0003700">
    <property type="term" value="F:DNA-binding transcription factor activity"/>
    <property type="evidence" value="ECO:0007669"/>
    <property type="project" value="InterPro"/>
</dbReference>
<dbReference type="Proteomes" id="UP000295794">
    <property type="component" value="Unassembled WGS sequence"/>
</dbReference>
<dbReference type="Proteomes" id="UP000255108">
    <property type="component" value="Unassembled WGS sequence"/>
</dbReference>
<evidence type="ECO:0000313" key="8">
    <source>
        <dbReference type="Proteomes" id="UP000255108"/>
    </source>
</evidence>